<evidence type="ECO:0000256" key="6">
    <source>
        <dbReference type="ARBA" id="ARBA00023002"/>
    </source>
</evidence>
<evidence type="ECO:0000259" key="8">
    <source>
        <dbReference type="Pfam" id="PF01494"/>
    </source>
</evidence>
<dbReference type="Pfam" id="PF00724">
    <property type="entry name" value="Oxidored_FMN"/>
    <property type="match status" value="1"/>
</dbReference>
<keyword evidence="4" id="KW-0285">Flavoprotein</keyword>
<evidence type="ECO:0000313" key="10">
    <source>
        <dbReference type="EMBL" id="OAA60275.1"/>
    </source>
</evidence>
<comment type="caution">
    <text evidence="10">The sequence shown here is derived from an EMBL/GenBank/DDBJ whole genome shotgun (WGS) entry which is preliminary data.</text>
</comment>
<dbReference type="GO" id="GO:0016628">
    <property type="term" value="F:oxidoreductase activity, acting on the CH-CH group of donors, NAD or NADP as acceptor"/>
    <property type="evidence" value="ECO:0007669"/>
    <property type="project" value="UniProtKB-ARBA"/>
</dbReference>
<evidence type="ECO:0000256" key="2">
    <source>
        <dbReference type="ARBA" id="ARBA00005979"/>
    </source>
</evidence>
<dbReference type="InterPro" id="IPR038220">
    <property type="entry name" value="PHOX_C_sf"/>
</dbReference>
<dbReference type="InterPro" id="IPR001155">
    <property type="entry name" value="OxRdtase_FMN_N"/>
</dbReference>
<evidence type="ECO:0000256" key="5">
    <source>
        <dbReference type="ARBA" id="ARBA00022827"/>
    </source>
</evidence>
<evidence type="ECO:0000256" key="4">
    <source>
        <dbReference type="ARBA" id="ARBA00022630"/>
    </source>
</evidence>
<accession>A0A167T6K6</accession>
<dbReference type="Gene3D" id="3.50.50.60">
    <property type="entry name" value="FAD/NAD(P)-binding domain"/>
    <property type="match status" value="1"/>
</dbReference>
<dbReference type="SUPFAM" id="SSF51395">
    <property type="entry name" value="FMN-linked oxidoreductases"/>
    <property type="match status" value="1"/>
</dbReference>
<evidence type="ECO:0000313" key="11">
    <source>
        <dbReference type="Proteomes" id="UP000076874"/>
    </source>
</evidence>
<dbReference type="InterPro" id="IPR013785">
    <property type="entry name" value="Aldolase_TIM"/>
</dbReference>
<dbReference type="InterPro" id="IPR036188">
    <property type="entry name" value="FAD/NAD-bd_sf"/>
</dbReference>
<dbReference type="InterPro" id="IPR036249">
    <property type="entry name" value="Thioredoxin-like_sf"/>
</dbReference>
<keyword evidence="5" id="KW-0274">FAD</keyword>
<dbReference type="InterPro" id="IPR045247">
    <property type="entry name" value="Oye-like"/>
</dbReference>
<dbReference type="SUPFAM" id="SSF51905">
    <property type="entry name" value="FAD/NAD(P)-binding domain"/>
    <property type="match status" value="1"/>
</dbReference>
<comment type="cofactor">
    <cofactor evidence="1">
        <name>FMN</name>
        <dbReference type="ChEBI" id="CHEBI:58210"/>
    </cofactor>
</comment>
<evidence type="ECO:0000259" key="9">
    <source>
        <dbReference type="Pfam" id="PF07976"/>
    </source>
</evidence>
<comment type="similarity">
    <text evidence="2">Belongs to the NADH:flavin oxidoreductase/NADH oxidase family.</text>
</comment>
<feature type="domain" description="NADH:flavin oxidoreductase/NADH oxidase N-terminal" evidence="7">
    <location>
        <begin position="636"/>
        <end position="998"/>
    </location>
</feature>
<dbReference type="AlphaFoldDB" id="A0A167T6K6"/>
<dbReference type="GO" id="GO:0071949">
    <property type="term" value="F:FAD binding"/>
    <property type="evidence" value="ECO:0007669"/>
    <property type="project" value="InterPro"/>
</dbReference>
<name>A0A167T6K6_9HYPO</name>
<comment type="similarity">
    <text evidence="3">Belongs to the PheA/TfdB FAD monooxygenase family.</text>
</comment>
<dbReference type="EMBL" id="AZHD01000009">
    <property type="protein sequence ID" value="OAA60275.1"/>
    <property type="molecule type" value="Genomic_DNA"/>
</dbReference>
<dbReference type="Pfam" id="PF01494">
    <property type="entry name" value="FAD_binding_3"/>
    <property type="match status" value="1"/>
</dbReference>
<dbReference type="Gene3D" id="3.20.20.70">
    <property type="entry name" value="Aldolase class I"/>
    <property type="match status" value="1"/>
</dbReference>
<evidence type="ECO:0000256" key="3">
    <source>
        <dbReference type="ARBA" id="ARBA00007801"/>
    </source>
</evidence>
<keyword evidence="6" id="KW-0560">Oxidoreductase</keyword>
<dbReference type="GO" id="GO:0005829">
    <property type="term" value="C:cytosol"/>
    <property type="evidence" value="ECO:0007669"/>
    <property type="project" value="UniProtKB-ARBA"/>
</dbReference>
<sequence length="1046" mass="114949">MTSDHLFINGDGTKVPLAPTEKLPSHCEVCVVGAGPAGLMLAANLARFGIKPVILDERPDQTSVGRADGLQPKTIETLHMMRLGDDLVRFGVKVFDICIWRGTSSSSSTSHADEKVEGGVTLRRMGREVHYPASVVDLVEPYILLCHQGMVEGIFVDDLRKRGVNVTRNTRFDTYSSDQGDNLHSSMRVHCKRSDTGASVGGLTADYIVGCDGAHSRVRQTIPGAAAEATSNESHWGVLDGVVVTDFPDIWSKTVVFNEQFGSILLIPRERNMTRFYVEIKEPSAVTDKKLEQEFVIQRANDILRPYSIRWTSIEWFGRYRVAQRVAPAFADPPQRVFIAGDASHSHSPKAAQGMNTSVHDTWNLAWKLNLAVRGLAKPALLATYEEERKKIAHDLINFDYEHANQIAGGDSKALAENFRTNVRFISGAGVDYAPNVVNCSRAAGAQQGGAVPGCNLPPAKLTRYIDANPVSAQLDIPMLGQFRVFIFVPDIVGADETAFLRMLSSTVMEPASLVSRLSEAARRSYAEKPRLLAPEDAFYCPERYTGISDLVTFALITMSDKNLFEISQLPPLLSKSPWTVYLDDAAEFDTRGMGCTDKWLGGLRSGEVGVMIVRPDGMPAKISVSPGFTPLANTKLFTPFQLGRVALAHRIVSAPCTRMRGEKEARGVYIPVDRHVTYYSQRATDGGLLLTEATDICLNASGYVGVPGVFTDSQLAGWKRVTDAVHAKGGYIFVQLWHTGRASSPALRGGVQPISSSTKPMSGKYADGLDCAENPPRAMTVEEIHSLTEEWAAAAKRAVDIARFDGVEIHGANGYLLEQFLHDNINDRTDEYGGSVENRSRFTLEVVKAVAKAIGSDRTGIRLSPYNYFQDTKDSNPVAHWLYLCDTLAGLPSDSRPAYVHMVEPRFDEVLTEEQKLEALVKTSNVPEELKKQTNSLTPFRRSLEKGGIHFLACGNFNRDNASAKVENGLSDAVVFGRWYIANPDLVERLRNGWPLNQYDRSTFYGAEPPEKGYIDYPFFEDEAAETNGTKNTLETNGSIVNGSG</sequence>
<dbReference type="SUPFAM" id="SSF52833">
    <property type="entry name" value="Thioredoxin-like"/>
    <property type="match status" value="1"/>
</dbReference>
<organism evidence="10 11">
    <name type="scientific">Niveomyces insectorum RCEF 264</name>
    <dbReference type="NCBI Taxonomy" id="1081102"/>
    <lineage>
        <taxon>Eukaryota</taxon>
        <taxon>Fungi</taxon>
        <taxon>Dikarya</taxon>
        <taxon>Ascomycota</taxon>
        <taxon>Pezizomycotina</taxon>
        <taxon>Sordariomycetes</taxon>
        <taxon>Hypocreomycetidae</taxon>
        <taxon>Hypocreales</taxon>
        <taxon>Cordycipitaceae</taxon>
        <taxon>Niveomyces</taxon>
    </lineage>
</organism>
<feature type="domain" description="FAD-binding" evidence="8">
    <location>
        <begin position="27"/>
        <end position="399"/>
    </location>
</feature>
<proteinExistence type="inferred from homology"/>
<dbReference type="PANTHER" id="PTHR22893:SF129">
    <property type="entry name" value="FLAVIN OXIDOREDUCTASE HXNT"/>
    <property type="match status" value="1"/>
</dbReference>
<dbReference type="SUPFAM" id="SSF54373">
    <property type="entry name" value="FAD-linked reductases, C-terminal domain"/>
    <property type="match status" value="1"/>
</dbReference>
<evidence type="ECO:0000256" key="1">
    <source>
        <dbReference type="ARBA" id="ARBA00001917"/>
    </source>
</evidence>
<dbReference type="PANTHER" id="PTHR22893">
    <property type="entry name" value="NADH OXIDOREDUCTASE-RELATED"/>
    <property type="match status" value="1"/>
</dbReference>
<keyword evidence="11" id="KW-1185">Reference proteome</keyword>
<evidence type="ECO:0000259" key="7">
    <source>
        <dbReference type="Pfam" id="PF00724"/>
    </source>
</evidence>
<protein>
    <submittedName>
        <fullName evidence="10">FAD binding domain-containing protein</fullName>
    </submittedName>
</protein>
<dbReference type="Gene3D" id="3.40.30.20">
    <property type="match status" value="1"/>
</dbReference>
<feature type="domain" description="Phenol hydroxylase-like C-terminal dimerisation" evidence="9">
    <location>
        <begin position="431"/>
        <end position="619"/>
    </location>
</feature>
<gene>
    <name evidence="10" type="ORF">SPI_05399</name>
</gene>
<dbReference type="Pfam" id="PF07976">
    <property type="entry name" value="Phe_hydrox_dim"/>
    <property type="match status" value="1"/>
</dbReference>
<dbReference type="STRING" id="1081102.A0A167T6K6"/>
<dbReference type="InterPro" id="IPR002938">
    <property type="entry name" value="FAD-bd"/>
</dbReference>
<dbReference type="Gene3D" id="3.30.9.10">
    <property type="entry name" value="D-Amino Acid Oxidase, subunit A, domain 2"/>
    <property type="match status" value="1"/>
</dbReference>
<dbReference type="CDD" id="cd02933">
    <property type="entry name" value="OYE_like_FMN"/>
    <property type="match status" value="1"/>
</dbReference>
<dbReference type="GO" id="GO:0003959">
    <property type="term" value="F:NADPH dehydrogenase activity"/>
    <property type="evidence" value="ECO:0007669"/>
    <property type="project" value="TreeGrafter"/>
</dbReference>
<reference evidence="10 11" key="1">
    <citation type="journal article" date="2016" name="Genome Biol. Evol.">
        <title>Divergent and convergent evolution of fungal pathogenicity.</title>
        <authorList>
            <person name="Shang Y."/>
            <person name="Xiao G."/>
            <person name="Zheng P."/>
            <person name="Cen K."/>
            <person name="Zhan S."/>
            <person name="Wang C."/>
        </authorList>
    </citation>
    <scope>NUCLEOTIDE SEQUENCE [LARGE SCALE GENOMIC DNA]</scope>
    <source>
        <strain evidence="10 11">RCEF 264</strain>
    </source>
</reference>
<dbReference type="FunFam" id="3.20.20.70:FF:000059">
    <property type="entry name" value="N-ethylmaleimide reductase, FMN-linked"/>
    <property type="match status" value="1"/>
</dbReference>
<dbReference type="InterPro" id="IPR012941">
    <property type="entry name" value="Phe_hydrox_C_dim_dom"/>
</dbReference>
<dbReference type="PRINTS" id="PR00420">
    <property type="entry name" value="RNGMNOXGNASE"/>
</dbReference>
<dbReference type="OrthoDB" id="5325318at2759"/>
<dbReference type="Proteomes" id="UP000076874">
    <property type="component" value="Unassembled WGS sequence"/>
</dbReference>
<dbReference type="GO" id="GO:0010181">
    <property type="term" value="F:FMN binding"/>
    <property type="evidence" value="ECO:0007669"/>
    <property type="project" value="InterPro"/>
</dbReference>